<gene>
    <name evidence="5" type="ORF">GMLC_41320</name>
</gene>
<evidence type="ECO:0000313" key="6">
    <source>
        <dbReference type="Proteomes" id="UP000587586"/>
    </source>
</evidence>
<dbReference type="InterPro" id="IPR029016">
    <property type="entry name" value="GAF-like_dom_sf"/>
</dbReference>
<evidence type="ECO:0000259" key="4">
    <source>
        <dbReference type="PROSITE" id="PS50887"/>
    </source>
</evidence>
<dbReference type="GO" id="GO:0052621">
    <property type="term" value="F:diguanylate cyclase activity"/>
    <property type="evidence" value="ECO:0007669"/>
    <property type="project" value="UniProtKB-EC"/>
</dbReference>
<dbReference type="InterPro" id="IPR001789">
    <property type="entry name" value="Sig_transdc_resp-reg_receiver"/>
</dbReference>
<evidence type="ECO:0000256" key="2">
    <source>
        <dbReference type="PROSITE-ProRule" id="PRU00169"/>
    </source>
</evidence>
<dbReference type="GO" id="GO:1902201">
    <property type="term" value="P:negative regulation of bacterial-type flagellum-dependent cell motility"/>
    <property type="evidence" value="ECO:0007669"/>
    <property type="project" value="TreeGrafter"/>
</dbReference>
<keyword evidence="2" id="KW-0597">Phosphoprotein</keyword>
<dbReference type="InterPro" id="IPR050469">
    <property type="entry name" value="Diguanylate_Cyclase"/>
</dbReference>
<dbReference type="SMART" id="SM00448">
    <property type="entry name" value="REC"/>
    <property type="match status" value="1"/>
</dbReference>
<dbReference type="PANTHER" id="PTHR45138">
    <property type="entry name" value="REGULATORY COMPONENTS OF SENSORY TRANSDUCTION SYSTEM"/>
    <property type="match status" value="1"/>
</dbReference>
<comment type="caution">
    <text evidence="5">The sequence shown here is derived from an EMBL/GenBank/DDBJ whole genome shotgun (WGS) entry which is preliminary data.</text>
</comment>
<dbReference type="EMBL" id="BLXZ01000010">
    <property type="protein sequence ID" value="GFO70553.1"/>
    <property type="molecule type" value="Genomic_DNA"/>
</dbReference>
<dbReference type="InterPro" id="IPR011006">
    <property type="entry name" value="CheY-like_superfamily"/>
</dbReference>
<protein>
    <recommendedName>
        <fullName evidence="1">diguanylate cyclase</fullName>
        <ecNumber evidence="1">2.7.7.65</ecNumber>
    </recommendedName>
</protein>
<dbReference type="PROSITE" id="PS50110">
    <property type="entry name" value="RESPONSE_REGULATORY"/>
    <property type="match status" value="1"/>
</dbReference>
<reference evidence="6" key="1">
    <citation type="submission" date="2020-06" db="EMBL/GenBank/DDBJ databases">
        <title>Draft genomic sequecing of Geomonas sp. Red745.</title>
        <authorList>
            <person name="Itoh H."/>
            <person name="Xu Z.X."/>
            <person name="Ushijima N."/>
            <person name="Masuda Y."/>
            <person name="Shiratori Y."/>
            <person name="Senoo K."/>
        </authorList>
    </citation>
    <scope>NUCLEOTIDE SEQUENCE [LARGE SCALE GENOMIC DNA]</scope>
    <source>
        <strain evidence="6">Red745</strain>
    </source>
</reference>
<dbReference type="SUPFAM" id="SSF55781">
    <property type="entry name" value="GAF domain-like"/>
    <property type="match status" value="1"/>
</dbReference>
<dbReference type="GO" id="GO:0043709">
    <property type="term" value="P:cell adhesion involved in single-species biofilm formation"/>
    <property type="evidence" value="ECO:0007669"/>
    <property type="project" value="TreeGrafter"/>
</dbReference>
<dbReference type="SMART" id="SM00267">
    <property type="entry name" value="GGDEF"/>
    <property type="match status" value="1"/>
</dbReference>
<evidence type="ECO:0000256" key="1">
    <source>
        <dbReference type="ARBA" id="ARBA00012528"/>
    </source>
</evidence>
<dbReference type="Gene3D" id="3.30.70.270">
    <property type="match status" value="1"/>
</dbReference>
<dbReference type="RefSeq" id="WP_183363177.1">
    <property type="nucleotide sequence ID" value="NZ_BLXZ01000010.1"/>
</dbReference>
<organism evidence="5 6">
    <name type="scientific">Geomonas limicola</name>
    <dbReference type="NCBI Taxonomy" id="2740186"/>
    <lineage>
        <taxon>Bacteria</taxon>
        <taxon>Pseudomonadati</taxon>
        <taxon>Thermodesulfobacteriota</taxon>
        <taxon>Desulfuromonadia</taxon>
        <taxon>Geobacterales</taxon>
        <taxon>Geobacteraceae</taxon>
        <taxon>Geomonas</taxon>
    </lineage>
</organism>
<dbReference type="InterPro" id="IPR043128">
    <property type="entry name" value="Rev_trsase/Diguanyl_cyclase"/>
</dbReference>
<dbReference type="GO" id="GO:0000160">
    <property type="term" value="P:phosphorelay signal transduction system"/>
    <property type="evidence" value="ECO:0007669"/>
    <property type="project" value="InterPro"/>
</dbReference>
<dbReference type="AlphaFoldDB" id="A0A6V8NG15"/>
<dbReference type="Gene3D" id="3.40.50.2300">
    <property type="match status" value="1"/>
</dbReference>
<dbReference type="NCBIfam" id="TIGR00254">
    <property type="entry name" value="GGDEF"/>
    <property type="match status" value="1"/>
</dbReference>
<dbReference type="EC" id="2.7.7.65" evidence="1"/>
<feature type="modified residue" description="4-aspartylphosphate" evidence="2">
    <location>
        <position position="52"/>
    </location>
</feature>
<dbReference type="CDD" id="cd01949">
    <property type="entry name" value="GGDEF"/>
    <property type="match status" value="1"/>
</dbReference>
<dbReference type="Pfam" id="PF00990">
    <property type="entry name" value="GGDEF"/>
    <property type="match status" value="1"/>
</dbReference>
<keyword evidence="6" id="KW-1185">Reference proteome</keyword>
<dbReference type="Pfam" id="PF00072">
    <property type="entry name" value="Response_reg"/>
    <property type="match status" value="1"/>
</dbReference>
<dbReference type="Gene3D" id="3.30.450.40">
    <property type="match status" value="1"/>
</dbReference>
<dbReference type="SUPFAM" id="SSF52172">
    <property type="entry name" value="CheY-like"/>
    <property type="match status" value="1"/>
</dbReference>
<sequence>MERILIVEDDSFFREVFTDLLQQDGYSVDVAASGEEALDLISSREYQLVVTDLVMRDVSGLDILSAVKRLDPAVDVIMVTGHANVETAIFALKNGATDYLVKPINHDEFRHIVAQCMDQRRLLDENLELKGLLHLFQVSQTIANCLELDRVYQLLMDALSKEVGVTRGLGYFSDSGNLVLHEVKGIDPEHASLLGQAVISECELMDDGGALVILKDFLPEDAAYGEGVHEAMCLYVRHKTTLQGVIVLVNDPGQPIPRPVNRKNLSFLLDQASLALDNAARYNFAKDLLYIDELTGLYNYRYLDVVLERELKRCERYGSNLSVLFLDIDLFKMVNDNFGHLIGSRVLREVGTLLRKGVRDVDAVIRYGGDEYTIVLVETGVEGAKVVAERIRRNIEQHTFGRADGLAIKLTVSLGYACAPADAGTKGELLEMADQAMYRGKAAGKNQAFHCLPAPPPAAE</sequence>
<dbReference type="FunFam" id="3.30.70.270:FF:000001">
    <property type="entry name" value="Diguanylate cyclase domain protein"/>
    <property type="match status" value="1"/>
</dbReference>
<dbReference type="InterPro" id="IPR029787">
    <property type="entry name" value="Nucleotide_cyclase"/>
</dbReference>
<dbReference type="PROSITE" id="PS50887">
    <property type="entry name" value="GGDEF"/>
    <property type="match status" value="1"/>
</dbReference>
<feature type="domain" description="Response regulatory" evidence="3">
    <location>
        <begin position="3"/>
        <end position="117"/>
    </location>
</feature>
<dbReference type="SUPFAM" id="SSF55073">
    <property type="entry name" value="Nucleotide cyclase"/>
    <property type="match status" value="1"/>
</dbReference>
<feature type="domain" description="GGDEF" evidence="4">
    <location>
        <begin position="319"/>
        <end position="453"/>
    </location>
</feature>
<proteinExistence type="predicted"/>
<accession>A0A6V8NG15</accession>
<evidence type="ECO:0000313" key="5">
    <source>
        <dbReference type="EMBL" id="GFO70553.1"/>
    </source>
</evidence>
<dbReference type="PANTHER" id="PTHR45138:SF6">
    <property type="entry name" value="DIGUANYLATE CYCLASE DGCN"/>
    <property type="match status" value="1"/>
</dbReference>
<dbReference type="GO" id="GO:0005886">
    <property type="term" value="C:plasma membrane"/>
    <property type="evidence" value="ECO:0007669"/>
    <property type="project" value="TreeGrafter"/>
</dbReference>
<dbReference type="InterPro" id="IPR000160">
    <property type="entry name" value="GGDEF_dom"/>
</dbReference>
<evidence type="ECO:0000259" key="3">
    <source>
        <dbReference type="PROSITE" id="PS50110"/>
    </source>
</evidence>
<name>A0A6V8NG15_9BACT</name>
<dbReference type="Proteomes" id="UP000587586">
    <property type="component" value="Unassembled WGS sequence"/>
</dbReference>